<accession>A0A4R8M1B9</accession>
<feature type="region of interest" description="Disordered" evidence="8">
    <location>
        <begin position="36"/>
        <end position="63"/>
    </location>
</feature>
<evidence type="ECO:0000259" key="10">
    <source>
        <dbReference type="Pfam" id="PF00924"/>
    </source>
</evidence>
<comment type="similarity">
    <text evidence="2">Belongs to the MscS (TC 1.A.23) family.</text>
</comment>
<gene>
    <name evidence="12" type="ORF">C8D99_12331</name>
</gene>
<dbReference type="Proteomes" id="UP000295066">
    <property type="component" value="Unassembled WGS sequence"/>
</dbReference>
<organism evidence="12 13">
    <name type="scientific">Aminivibrio pyruvatiphilus</name>
    <dbReference type="NCBI Taxonomy" id="1005740"/>
    <lineage>
        <taxon>Bacteria</taxon>
        <taxon>Thermotogati</taxon>
        <taxon>Synergistota</taxon>
        <taxon>Synergistia</taxon>
        <taxon>Synergistales</taxon>
        <taxon>Aminobacteriaceae</taxon>
        <taxon>Aminivibrio</taxon>
    </lineage>
</organism>
<evidence type="ECO:0000256" key="8">
    <source>
        <dbReference type="SAM" id="MobiDB-lite"/>
    </source>
</evidence>
<dbReference type="InterPro" id="IPR023408">
    <property type="entry name" value="MscS_beta-dom_sf"/>
</dbReference>
<evidence type="ECO:0000256" key="1">
    <source>
        <dbReference type="ARBA" id="ARBA00004651"/>
    </source>
</evidence>
<dbReference type="PANTHER" id="PTHR30347:SF1">
    <property type="entry name" value="MECHANOSENSITIVE CHANNEL MSCK"/>
    <property type="match status" value="1"/>
</dbReference>
<dbReference type="InterPro" id="IPR011014">
    <property type="entry name" value="MscS_channel_TM-2"/>
</dbReference>
<feature type="transmembrane region" description="Helical" evidence="9">
    <location>
        <begin position="567"/>
        <end position="587"/>
    </location>
</feature>
<dbReference type="InterPro" id="IPR010920">
    <property type="entry name" value="LSM_dom_sf"/>
</dbReference>
<dbReference type="Pfam" id="PF00924">
    <property type="entry name" value="MS_channel_2nd"/>
    <property type="match status" value="1"/>
</dbReference>
<keyword evidence="6 9" id="KW-0472">Membrane</keyword>
<evidence type="ECO:0000256" key="4">
    <source>
        <dbReference type="ARBA" id="ARBA00022692"/>
    </source>
</evidence>
<evidence type="ECO:0000256" key="2">
    <source>
        <dbReference type="ARBA" id="ARBA00008017"/>
    </source>
</evidence>
<sequence>MKTGRYGKPPRSGKFLIIVLVLLCAVLAPANFLSASETASPEVHQSPAPGNGAKEEWKPPSTPEGIAQRIEDIQKEMDLYLKQREEIQTDDGVESEALRRLTVALGAVQNVYSRYNSALENLGRARDEAAEASLNEGKSLIKESPPYNLSFYENVRNQFEGVDQRLKSVLSSVRLAEGSLESLRRQVAQLEGRVAELRQEGHTPEGKTITKELQLREAEADLETARVTIFLQNTNLEAYRVRRTFLEAQKKILENDLAGVKENLHFDEADRNSRMEAIAQQITKTREGIAALQAEREKLRSALTRAQGELSSARNDQQRLVARAGVSEREAWLRHNQAGLEQAEQELTVLDENRKIWEVRYGLIQGTVKTQEIWDYRSSVSSRIKDLENMFQVQQRTLASLQADILAAQKELEEAKANNAVAARMQKRIEALDKTVQTTNATVALLLGLFNNYNRFHEELTNQIDAVRIAEQVTRFGRDRFLAFWNISLWSGEGFDVTIAKLVLAIVLFGAAFFLSGRLTAFLGRTLLKRFGLDASARTATQQILFYVFMASFILSALDLVGIPLTAFAFLGGALAIGIGFGAQNFFNNLISGFILMFSKPIRPDDTIEIDGLFATVEEIGSRSTRVKTFDNIDVLMPNSYFLNNKIINWTLTDQKIRLRINVGVAYGSDVREVEKLLLKAADDHSRVLGKPEPYVVFREFGPNALEFSLFFWVDMTNASTVKVASDLRFRLVALFEDKNITVALPQMDVHLNATEPIEVFMRRPAREASPQQQEEN</sequence>
<keyword evidence="13" id="KW-1185">Reference proteome</keyword>
<feature type="domain" description="Mechanosensitive ion channel MscS C-terminal" evidence="11">
    <location>
        <begin position="660"/>
        <end position="741"/>
    </location>
</feature>
<keyword evidence="4 9" id="KW-0812">Transmembrane</keyword>
<keyword evidence="7" id="KW-0175">Coiled coil</keyword>
<comment type="caution">
    <text evidence="12">The sequence shown here is derived from an EMBL/GenBank/DDBJ whole genome shotgun (WGS) entry which is preliminary data.</text>
</comment>
<feature type="coiled-coil region" evidence="7">
    <location>
        <begin position="173"/>
        <end position="200"/>
    </location>
</feature>
<evidence type="ECO:0000256" key="6">
    <source>
        <dbReference type="ARBA" id="ARBA00023136"/>
    </source>
</evidence>
<proteinExistence type="inferred from homology"/>
<dbReference type="EMBL" id="SORI01000023">
    <property type="protein sequence ID" value="TDY55426.1"/>
    <property type="molecule type" value="Genomic_DNA"/>
</dbReference>
<evidence type="ECO:0000256" key="7">
    <source>
        <dbReference type="SAM" id="Coils"/>
    </source>
</evidence>
<evidence type="ECO:0000313" key="13">
    <source>
        <dbReference type="Proteomes" id="UP000295066"/>
    </source>
</evidence>
<dbReference type="GO" id="GO:0005886">
    <property type="term" value="C:plasma membrane"/>
    <property type="evidence" value="ECO:0007669"/>
    <property type="project" value="UniProtKB-SubCell"/>
</dbReference>
<dbReference type="InterPro" id="IPR011066">
    <property type="entry name" value="MscS_channel_C_sf"/>
</dbReference>
<dbReference type="SUPFAM" id="SSF82861">
    <property type="entry name" value="Mechanosensitive channel protein MscS (YggB), transmembrane region"/>
    <property type="match status" value="1"/>
</dbReference>
<keyword evidence="3" id="KW-1003">Cell membrane</keyword>
<dbReference type="Gene3D" id="1.10.287.1260">
    <property type="match status" value="1"/>
</dbReference>
<dbReference type="InterPro" id="IPR006685">
    <property type="entry name" value="MscS_channel_2nd"/>
</dbReference>
<dbReference type="SUPFAM" id="SSF50182">
    <property type="entry name" value="Sm-like ribonucleoproteins"/>
    <property type="match status" value="1"/>
</dbReference>
<reference evidence="12 13" key="1">
    <citation type="submission" date="2019-03" db="EMBL/GenBank/DDBJ databases">
        <title>Genomic Encyclopedia of Type Strains, Phase IV (KMG-IV): sequencing the most valuable type-strain genomes for metagenomic binning, comparative biology and taxonomic classification.</title>
        <authorList>
            <person name="Goeker M."/>
        </authorList>
    </citation>
    <scope>NUCLEOTIDE SEQUENCE [LARGE SCALE GENOMIC DNA]</scope>
    <source>
        <strain evidence="12 13">DSM 25964</strain>
    </source>
</reference>
<dbReference type="RefSeq" id="WP_133958957.1">
    <property type="nucleotide sequence ID" value="NZ_SORI01000023.1"/>
</dbReference>
<dbReference type="InterPro" id="IPR052702">
    <property type="entry name" value="MscS-like_channel"/>
</dbReference>
<name>A0A4R8M1B9_9BACT</name>
<feature type="transmembrane region" description="Helical" evidence="9">
    <location>
        <begin position="502"/>
        <end position="523"/>
    </location>
</feature>
<feature type="domain" description="Mechanosensitive ion channel MscS" evidence="10">
    <location>
        <begin position="586"/>
        <end position="651"/>
    </location>
</feature>
<dbReference type="Pfam" id="PF21082">
    <property type="entry name" value="MS_channel_3rd"/>
    <property type="match status" value="1"/>
</dbReference>
<dbReference type="Gene3D" id="3.30.70.100">
    <property type="match status" value="1"/>
</dbReference>
<dbReference type="SUPFAM" id="SSF82689">
    <property type="entry name" value="Mechanosensitive channel protein MscS (YggB), C-terminal domain"/>
    <property type="match status" value="1"/>
</dbReference>
<feature type="coiled-coil region" evidence="7">
    <location>
        <begin position="384"/>
        <end position="442"/>
    </location>
</feature>
<feature type="transmembrane region" description="Helical" evidence="9">
    <location>
        <begin position="544"/>
        <end position="561"/>
    </location>
</feature>
<evidence type="ECO:0000259" key="11">
    <source>
        <dbReference type="Pfam" id="PF21082"/>
    </source>
</evidence>
<dbReference type="SUPFAM" id="SSF57997">
    <property type="entry name" value="Tropomyosin"/>
    <property type="match status" value="1"/>
</dbReference>
<dbReference type="PANTHER" id="PTHR30347">
    <property type="entry name" value="POTASSIUM CHANNEL RELATED"/>
    <property type="match status" value="1"/>
</dbReference>
<feature type="coiled-coil region" evidence="7">
    <location>
        <begin position="236"/>
        <end position="360"/>
    </location>
</feature>
<dbReference type="InterPro" id="IPR049278">
    <property type="entry name" value="MS_channel_C"/>
</dbReference>
<dbReference type="GO" id="GO:0055085">
    <property type="term" value="P:transmembrane transport"/>
    <property type="evidence" value="ECO:0007669"/>
    <property type="project" value="InterPro"/>
</dbReference>
<evidence type="ECO:0000256" key="9">
    <source>
        <dbReference type="SAM" id="Phobius"/>
    </source>
</evidence>
<keyword evidence="5 9" id="KW-1133">Transmembrane helix</keyword>
<evidence type="ECO:0000313" key="12">
    <source>
        <dbReference type="EMBL" id="TDY55426.1"/>
    </source>
</evidence>
<evidence type="ECO:0000256" key="3">
    <source>
        <dbReference type="ARBA" id="ARBA00022475"/>
    </source>
</evidence>
<evidence type="ECO:0000256" key="5">
    <source>
        <dbReference type="ARBA" id="ARBA00022989"/>
    </source>
</evidence>
<comment type="subcellular location">
    <subcellularLocation>
        <location evidence="1">Cell membrane</location>
        <topology evidence="1">Multi-pass membrane protein</topology>
    </subcellularLocation>
</comment>
<dbReference type="AlphaFoldDB" id="A0A4R8M1B9"/>
<protein>
    <submittedName>
        <fullName evidence="12">Mechanosensitive ion channel-like protein</fullName>
    </submittedName>
</protein>
<dbReference type="Gene3D" id="2.30.30.60">
    <property type="match status" value="1"/>
</dbReference>
<dbReference type="OrthoDB" id="9809206at2"/>